<evidence type="ECO:0000256" key="4">
    <source>
        <dbReference type="ARBA" id="ARBA00022741"/>
    </source>
</evidence>
<evidence type="ECO:0000256" key="5">
    <source>
        <dbReference type="ARBA" id="ARBA00022840"/>
    </source>
</evidence>
<evidence type="ECO:0000256" key="7">
    <source>
        <dbReference type="ARBA" id="ARBA00022970"/>
    </source>
</evidence>
<evidence type="ECO:0000256" key="10">
    <source>
        <dbReference type="ARBA" id="ARBA00063837"/>
    </source>
</evidence>
<dbReference type="PANTHER" id="PTHR43166">
    <property type="entry name" value="AMINO ACID IMPORT ATP-BINDING PROTEIN"/>
    <property type="match status" value="1"/>
</dbReference>
<evidence type="ECO:0000256" key="1">
    <source>
        <dbReference type="ARBA" id="ARBA00005417"/>
    </source>
</evidence>
<reference evidence="12 13" key="1">
    <citation type="submission" date="2017-07" db="EMBL/GenBank/DDBJ databases">
        <authorList>
            <person name="Sun Z.S."/>
            <person name="Albrecht U."/>
            <person name="Echele G."/>
            <person name="Lee C.C."/>
        </authorList>
    </citation>
    <scope>NUCLEOTIDE SEQUENCE [LARGE SCALE GENOMIC DNA]</scope>
    <source>
        <strain evidence="12 13">P16-029</strain>
    </source>
</reference>
<dbReference type="SMART" id="SM00382">
    <property type="entry name" value="AAA"/>
    <property type="match status" value="1"/>
</dbReference>
<dbReference type="InterPro" id="IPR041701">
    <property type="entry name" value="MetN_ABC"/>
</dbReference>
<dbReference type="InterPro" id="IPR003439">
    <property type="entry name" value="ABC_transporter-like_ATP-bd"/>
</dbReference>
<evidence type="ECO:0000256" key="9">
    <source>
        <dbReference type="ARBA" id="ARBA00054718"/>
    </source>
</evidence>
<comment type="caution">
    <text evidence="12">The sequence shown here is derived from an EMBL/GenBank/DDBJ whole genome shotgun (WGS) entry which is preliminary data.</text>
</comment>
<comment type="subunit">
    <text evidence="10">Homodimer. Forms a membrane-associated complex with FtsX.</text>
</comment>
<keyword evidence="4" id="KW-0547">Nucleotide-binding</keyword>
<dbReference type="PROSITE" id="PS00211">
    <property type="entry name" value="ABC_TRANSPORTER_1"/>
    <property type="match status" value="1"/>
</dbReference>
<protein>
    <submittedName>
        <fullName evidence="12">Methionine ABC transporter ATP-binding protein</fullName>
    </submittedName>
</protein>
<organism evidence="12 13">
    <name type="scientific">Cutibacterium avidum</name>
    <dbReference type="NCBI Taxonomy" id="33010"/>
    <lineage>
        <taxon>Bacteria</taxon>
        <taxon>Bacillati</taxon>
        <taxon>Actinomycetota</taxon>
        <taxon>Actinomycetes</taxon>
        <taxon>Propionibacteriales</taxon>
        <taxon>Propionibacteriaceae</taxon>
        <taxon>Cutibacterium</taxon>
    </lineage>
</organism>
<evidence type="ECO:0000256" key="6">
    <source>
        <dbReference type="ARBA" id="ARBA00022967"/>
    </source>
</evidence>
<dbReference type="EMBL" id="NOWI01000009">
    <property type="protein sequence ID" value="RFT42937.1"/>
    <property type="molecule type" value="Genomic_DNA"/>
</dbReference>
<evidence type="ECO:0000256" key="2">
    <source>
        <dbReference type="ARBA" id="ARBA00022448"/>
    </source>
</evidence>
<keyword evidence="7" id="KW-0029">Amino-acid transport</keyword>
<dbReference type="PANTHER" id="PTHR43166:SF30">
    <property type="entry name" value="METHIONINE IMPORT ATP-BINDING PROTEIN METN"/>
    <property type="match status" value="1"/>
</dbReference>
<comment type="function">
    <text evidence="9">Part of the ABC transporter FtsEX involved in cellular division. Has ATPase activity.</text>
</comment>
<keyword evidence="3" id="KW-1003">Cell membrane</keyword>
<keyword evidence="5 12" id="KW-0067">ATP-binding</keyword>
<dbReference type="InterPro" id="IPR003593">
    <property type="entry name" value="AAA+_ATPase"/>
</dbReference>
<dbReference type="GO" id="GO:0005524">
    <property type="term" value="F:ATP binding"/>
    <property type="evidence" value="ECO:0007669"/>
    <property type="project" value="UniProtKB-KW"/>
</dbReference>
<dbReference type="InterPro" id="IPR017871">
    <property type="entry name" value="ABC_transporter-like_CS"/>
</dbReference>
<dbReference type="Proteomes" id="UP000259211">
    <property type="component" value="Unassembled WGS sequence"/>
</dbReference>
<feature type="domain" description="ABC transporter" evidence="11">
    <location>
        <begin position="17"/>
        <end position="256"/>
    </location>
</feature>
<dbReference type="Pfam" id="PF00005">
    <property type="entry name" value="ABC_tran"/>
    <property type="match status" value="1"/>
</dbReference>
<dbReference type="GO" id="GO:0016887">
    <property type="term" value="F:ATP hydrolysis activity"/>
    <property type="evidence" value="ECO:0007669"/>
    <property type="project" value="InterPro"/>
</dbReference>
<evidence type="ECO:0000259" key="11">
    <source>
        <dbReference type="PROSITE" id="PS50893"/>
    </source>
</evidence>
<gene>
    <name evidence="12" type="ORF">CHT91_10315</name>
</gene>
<dbReference type="PROSITE" id="PS50893">
    <property type="entry name" value="ABC_TRANSPORTER_2"/>
    <property type="match status" value="1"/>
</dbReference>
<dbReference type="GO" id="GO:0006865">
    <property type="term" value="P:amino acid transport"/>
    <property type="evidence" value="ECO:0007669"/>
    <property type="project" value="UniProtKB-KW"/>
</dbReference>
<dbReference type="InterPro" id="IPR027417">
    <property type="entry name" value="P-loop_NTPase"/>
</dbReference>
<evidence type="ECO:0000313" key="12">
    <source>
        <dbReference type="EMBL" id="RFT42937.1"/>
    </source>
</evidence>
<evidence type="ECO:0000313" key="13">
    <source>
        <dbReference type="Proteomes" id="UP000259211"/>
    </source>
</evidence>
<dbReference type="AlphaFoldDB" id="A0A3E2DC08"/>
<keyword evidence="8" id="KW-0472">Membrane</keyword>
<dbReference type="FunFam" id="3.40.50.300:FF:000056">
    <property type="entry name" value="Cell division ATP-binding protein FtsE"/>
    <property type="match status" value="1"/>
</dbReference>
<evidence type="ECO:0000256" key="3">
    <source>
        <dbReference type="ARBA" id="ARBA00022475"/>
    </source>
</evidence>
<keyword evidence="6" id="KW-1278">Translocase</keyword>
<dbReference type="SUPFAM" id="SSF52540">
    <property type="entry name" value="P-loop containing nucleoside triphosphate hydrolases"/>
    <property type="match status" value="1"/>
</dbReference>
<comment type="similarity">
    <text evidence="1">Belongs to the ABC transporter superfamily.</text>
</comment>
<dbReference type="GO" id="GO:0005886">
    <property type="term" value="C:plasma membrane"/>
    <property type="evidence" value="ECO:0007669"/>
    <property type="project" value="UniProtKB-ARBA"/>
</dbReference>
<dbReference type="RefSeq" id="WP_065673833.1">
    <property type="nucleotide sequence ID" value="NZ_LYSN01000024.1"/>
</dbReference>
<evidence type="ECO:0000256" key="8">
    <source>
        <dbReference type="ARBA" id="ARBA00023136"/>
    </source>
</evidence>
<dbReference type="InterPro" id="IPR050086">
    <property type="entry name" value="MetN_ABC_transporter-like"/>
</dbReference>
<name>A0A3E2DC08_9ACTN</name>
<keyword evidence="2" id="KW-0813">Transport</keyword>
<accession>A0A3E2DC08</accession>
<dbReference type="Gene3D" id="3.40.50.300">
    <property type="entry name" value="P-loop containing nucleotide triphosphate hydrolases"/>
    <property type="match status" value="1"/>
</dbReference>
<proteinExistence type="inferred from homology"/>
<dbReference type="CDD" id="cd03258">
    <property type="entry name" value="ABC_MetN_methionine_transporter"/>
    <property type="match status" value="1"/>
</dbReference>
<sequence length="360" mass="38377">MATDVAPASAPQCPDHIVFEHVTKDFQTRIGPVRALDDVSLAIKRGSISAVIGHSGAGKSTLVRLINGLESPTSGQVLVDGTDVSQLSDKAMRPLRTDIGMIFQQFNLFGSRTIYDNVAYPLKLARWKKAQEKERVTELLSFVGLTSKAWDHPNQLSGGQMQRVGIARALATKPSILLADESTSALDPETTADVLSLLKRVNEVLGVTVVVITHEMEVVRSIAQQVSVLEAGHLVETGSARQVFAHPQSETTQRFLSTIIGQHPSGEEEARLRSENPGTRLVDVSSVSSDAFGDALARIGQTGASFRIVHGGVIEVHGGSLGNYTVALSGPDEAVEKAARILTDASDTAAATTTTSQEDH</sequence>